<reference evidence="6 7" key="2">
    <citation type="submission" date="2018-12" db="EMBL/GenBank/DDBJ databases">
        <title>Genomic insights into the evolutionary origins and pathogenicity of five Vibrio parahaemolyticus strains isolated from the shrimp with acute hepatopancreatic necrosis disease (AHPND).</title>
        <authorList>
            <person name="Yang Q."/>
            <person name="Dong X."/>
            <person name="Xie G."/>
            <person name="Fu S."/>
            <person name="Zou P."/>
            <person name="Sun J."/>
            <person name="Wang Y."/>
            <person name="Huang J."/>
        </authorList>
    </citation>
    <scope>NUCLEOTIDE SEQUENCE [LARGE SCALE GENOMIC DNA]</scope>
    <source>
        <strain evidence="6 7">20160303005-1</strain>
    </source>
</reference>
<dbReference type="SUPFAM" id="SSF50494">
    <property type="entry name" value="Trypsin-like serine proteases"/>
    <property type="match status" value="1"/>
</dbReference>
<dbReference type="InterPro" id="IPR051487">
    <property type="entry name" value="Ser/Thr_Proteases_Immune/Dev"/>
</dbReference>
<dbReference type="GO" id="GO:0006508">
    <property type="term" value="P:proteolysis"/>
    <property type="evidence" value="ECO:0007669"/>
    <property type="project" value="UniProtKB-KW"/>
</dbReference>
<dbReference type="Pfam" id="PF00089">
    <property type="entry name" value="Trypsin"/>
    <property type="match status" value="1"/>
</dbReference>
<evidence type="ECO:0000259" key="4">
    <source>
        <dbReference type="PROSITE" id="PS50240"/>
    </source>
</evidence>
<dbReference type="InterPro" id="IPR043504">
    <property type="entry name" value="Peptidase_S1_PA_chymotrypsin"/>
</dbReference>
<feature type="domain" description="Peptidase S1" evidence="4">
    <location>
        <begin position="21"/>
        <end position="336"/>
    </location>
</feature>
<dbReference type="EMBL" id="DACQKT010000002">
    <property type="protein sequence ID" value="HAS6676060.1"/>
    <property type="molecule type" value="Genomic_DNA"/>
</dbReference>
<evidence type="ECO:0000313" key="5">
    <source>
        <dbReference type="EMBL" id="HAS6676060.1"/>
    </source>
</evidence>
<dbReference type="AlphaFoldDB" id="A0A7Z2RR61"/>
<dbReference type="Proteomes" id="UP000856022">
    <property type="component" value="Unassembled WGS sequence"/>
</dbReference>
<feature type="signal peptide" evidence="3">
    <location>
        <begin position="1"/>
        <end position="20"/>
    </location>
</feature>
<dbReference type="GO" id="GO:0004252">
    <property type="term" value="F:serine-type endopeptidase activity"/>
    <property type="evidence" value="ECO:0007669"/>
    <property type="project" value="InterPro"/>
</dbReference>
<name>A0A7Z2RR61_VIBPH</name>
<dbReference type="PRINTS" id="PR00722">
    <property type="entry name" value="CHYMOTRYPSIN"/>
</dbReference>
<dbReference type="SMART" id="SM00020">
    <property type="entry name" value="Tryp_SPc"/>
    <property type="match status" value="1"/>
</dbReference>
<feature type="chain" id="PRO_5042755410" evidence="3">
    <location>
        <begin position="21"/>
        <end position="430"/>
    </location>
</feature>
<dbReference type="InterPro" id="IPR001314">
    <property type="entry name" value="Peptidase_S1A"/>
</dbReference>
<evidence type="ECO:0000313" key="7">
    <source>
        <dbReference type="Proteomes" id="UP000464718"/>
    </source>
</evidence>
<accession>A0A7Z2RR61</accession>
<dbReference type="Gene3D" id="2.40.10.10">
    <property type="entry name" value="Trypsin-like serine proteases"/>
    <property type="match status" value="1"/>
</dbReference>
<keyword evidence="5" id="KW-0378">Hydrolase</keyword>
<dbReference type="Proteomes" id="UP000464718">
    <property type="component" value="Chromosome ii"/>
</dbReference>
<dbReference type="InterPro" id="IPR009003">
    <property type="entry name" value="Peptidase_S1_PA"/>
</dbReference>
<evidence type="ECO:0000256" key="3">
    <source>
        <dbReference type="SAM" id="SignalP"/>
    </source>
</evidence>
<evidence type="ECO:0000256" key="2">
    <source>
        <dbReference type="SAM" id="MobiDB-lite"/>
    </source>
</evidence>
<dbReference type="PROSITE" id="PS00134">
    <property type="entry name" value="TRYPSIN_HIS"/>
    <property type="match status" value="1"/>
</dbReference>
<dbReference type="EMBL" id="CP034299">
    <property type="protein sequence ID" value="QHH12097.1"/>
    <property type="molecule type" value="Genomic_DNA"/>
</dbReference>
<keyword evidence="1" id="KW-1015">Disulfide bond</keyword>
<feature type="region of interest" description="Disordered" evidence="2">
    <location>
        <begin position="348"/>
        <end position="402"/>
    </location>
</feature>
<dbReference type="InterPro" id="IPR018114">
    <property type="entry name" value="TRYPSIN_HIS"/>
</dbReference>
<proteinExistence type="predicted"/>
<feature type="compositionally biased region" description="Polar residues" evidence="2">
    <location>
        <begin position="378"/>
        <end position="389"/>
    </location>
</feature>
<sequence length="430" mass="46552">MRKKSKLLFSLLLFSVPASAIVIGEDDVIPDQDDYMAEYSFMASIRASIFAEDHACGGTIVSSRWVLTAAHCLVASDSSLEDSTANKDVFTNYDVAKPKEISVTVGKADLDKVDISDIYKVTHVVIHPDYYPISSTTTNEAGLTVVESTAYQNDLALLYVERDFPVEMVGALLLGNTDSDLELSKLVDPESEWDSGDPKPNVKVAGWGTGGDGDPLIGSSTTQFRETNVSYYPISLCYERLESAEDLPLYIASPTDATKLCSLPTTSITLGDNIYGNGACEGDTGGPLLIVIDDKFYQVGIISASPIINSVCSSITLPTWYTNVSYFSNWIDSFLKETEPPELVVTKPDFLVNPDGEDQSDGSSDDGDTPTGEEDITDTSQCDNPSQINIGGEETDFGCNDGSSGGATGHAYLWAMLLLMWLRRKPFLKS</sequence>
<dbReference type="RefSeq" id="WP_029824111.1">
    <property type="nucleotide sequence ID" value="NZ_CANUHX010000008.1"/>
</dbReference>
<gene>
    <name evidence="6" type="ORF">EHC69_22670</name>
    <name evidence="5" type="ORF">I7278_04450</name>
</gene>
<feature type="compositionally biased region" description="Acidic residues" evidence="2">
    <location>
        <begin position="355"/>
        <end position="377"/>
    </location>
</feature>
<reference evidence="5" key="1">
    <citation type="journal article" date="2018" name="Genome Biol.">
        <title>SKESA: strategic k-mer extension for scrupulous assemblies.</title>
        <authorList>
            <person name="Souvorov A."/>
            <person name="Agarwala R."/>
            <person name="Lipman D.J."/>
        </authorList>
    </citation>
    <scope>NUCLEOTIDE SEQUENCE</scope>
    <source>
        <strain evidence="5">1930</strain>
    </source>
</reference>
<dbReference type="PANTHER" id="PTHR24256">
    <property type="entry name" value="TRYPTASE-RELATED"/>
    <property type="match status" value="1"/>
</dbReference>
<evidence type="ECO:0000313" key="6">
    <source>
        <dbReference type="EMBL" id="QHH12097.1"/>
    </source>
</evidence>
<keyword evidence="3" id="KW-0732">Signal</keyword>
<protein>
    <submittedName>
        <fullName evidence="5">Trypsin-like serine protease</fullName>
    </submittedName>
</protein>
<dbReference type="InterPro" id="IPR001254">
    <property type="entry name" value="Trypsin_dom"/>
</dbReference>
<organism evidence="5">
    <name type="scientific">Vibrio parahaemolyticus</name>
    <dbReference type="NCBI Taxonomy" id="670"/>
    <lineage>
        <taxon>Bacteria</taxon>
        <taxon>Pseudomonadati</taxon>
        <taxon>Pseudomonadota</taxon>
        <taxon>Gammaproteobacteria</taxon>
        <taxon>Vibrionales</taxon>
        <taxon>Vibrionaceae</taxon>
        <taxon>Vibrio</taxon>
    </lineage>
</organism>
<reference evidence="5" key="3">
    <citation type="submission" date="2019-12" db="EMBL/GenBank/DDBJ databases">
        <authorList>
            <consortium name="NCBI Pathogen Detection Project"/>
        </authorList>
    </citation>
    <scope>NUCLEOTIDE SEQUENCE</scope>
    <source>
        <strain evidence="5">1930</strain>
    </source>
</reference>
<dbReference type="PROSITE" id="PS50240">
    <property type="entry name" value="TRYPSIN_DOM"/>
    <property type="match status" value="1"/>
</dbReference>
<keyword evidence="5" id="KW-0645">Protease</keyword>
<evidence type="ECO:0000256" key="1">
    <source>
        <dbReference type="ARBA" id="ARBA00023157"/>
    </source>
</evidence>